<gene>
    <name evidence="6" type="ORF">EDD18DRAFT_1172415</name>
</gene>
<protein>
    <recommendedName>
        <fullName evidence="4">Glucosamine-6-phosphate isomerase</fullName>
        <ecNumber evidence="4">3.5.99.6</ecNumber>
    </recommendedName>
    <alternativeName>
        <fullName evidence="4">Glucosamine-6-phosphate isomerase</fullName>
    </alternativeName>
</protein>
<comment type="catalytic activity">
    <reaction evidence="1 4">
        <text>alpha-D-glucosamine 6-phosphate + H2O = beta-D-fructose 6-phosphate + NH4(+)</text>
        <dbReference type="Rhea" id="RHEA:12172"/>
        <dbReference type="ChEBI" id="CHEBI:15377"/>
        <dbReference type="ChEBI" id="CHEBI:28938"/>
        <dbReference type="ChEBI" id="CHEBI:57634"/>
        <dbReference type="ChEBI" id="CHEBI:75989"/>
        <dbReference type="EC" id="3.5.99.6"/>
    </reaction>
</comment>
<evidence type="ECO:0000256" key="1">
    <source>
        <dbReference type="ARBA" id="ARBA00000644"/>
    </source>
</evidence>
<dbReference type="InterPro" id="IPR004547">
    <property type="entry name" value="Glucosamine6P_isomerase"/>
</dbReference>
<comment type="caution">
    <text evidence="6">The sequence shown here is derived from an EMBL/GenBank/DDBJ whole genome shotgun (WGS) entry which is preliminary data.</text>
</comment>
<dbReference type="GO" id="GO:0042802">
    <property type="term" value="F:identical protein binding"/>
    <property type="evidence" value="ECO:0007669"/>
    <property type="project" value="TreeGrafter"/>
</dbReference>
<evidence type="ECO:0000313" key="7">
    <source>
        <dbReference type="Proteomes" id="UP001175228"/>
    </source>
</evidence>
<dbReference type="EC" id="3.5.99.6" evidence="4"/>
<dbReference type="GO" id="GO:0019262">
    <property type="term" value="P:N-acetylneuraminate catabolic process"/>
    <property type="evidence" value="ECO:0007669"/>
    <property type="project" value="TreeGrafter"/>
</dbReference>
<organism evidence="6 7">
    <name type="scientific">Armillaria luteobubalina</name>
    <dbReference type="NCBI Taxonomy" id="153913"/>
    <lineage>
        <taxon>Eukaryota</taxon>
        <taxon>Fungi</taxon>
        <taxon>Dikarya</taxon>
        <taxon>Basidiomycota</taxon>
        <taxon>Agaricomycotina</taxon>
        <taxon>Agaricomycetes</taxon>
        <taxon>Agaricomycetidae</taxon>
        <taxon>Agaricales</taxon>
        <taxon>Marasmiineae</taxon>
        <taxon>Physalacriaceae</taxon>
        <taxon>Armillaria</taxon>
    </lineage>
</organism>
<dbReference type="Proteomes" id="UP001175228">
    <property type="component" value="Unassembled WGS sequence"/>
</dbReference>
<evidence type="ECO:0000259" key="5">
    <source>
        <dbReference type="Pfam" id="PF01182"/>
    </source>
</evidence>
<dbReference type="NCBIfam" id="TIGR00502">
    <property type="entry name" value="nagB"/>
    <property type="match status" value="1"/>
</dbReference>
<proteinExistence type="inferred from homology"/>
<dbReference type="AlphaFoldDB" id="A0AA39Q3R0"/>
<dbReference type="GO" id="GO:0004342">
    <property type="term" value="F:glucosamine-6-phosphate deaminase activity"/>
    <property type="evidence" value="ECO:0007669"/>
    <property type="project" value="UniProtKB-UniRule"/>
</dbReference>
<dbReference type="PANTHER" id="PTHR11280:SF5">
    <property type="entry name" value="GLUCOSAMINE-6-PHOSPHATE ISOMERASE"/>
    <property type="match status" value="1"/>
</dbReference>
<dbReference type="InterPro" id="IPR018321">
    <property type="entry name" value="Glucosamine6P_isomerase_CS"/>
</dbReference>
<dbReference type="Gene3D" id="3.40.50.1360">
    <property type="match status" value="1"/>
</dbReference>
<evidence type="ECO:0000256" key="4">
    <source>
        <dbReference type="RuleBase" id="RU361197"/>
    </source>
</evidence>
<dbReference type="GO" id="GO:0006043">
    <property type="term" value="P:glucosamine catabolic process"/>
    <property type="evidence" value="ECO:0007669"/>
    <property type="project" value="TreeGrafter"/>
</dbReference>
<dbReference type="EMBL" id="JAUEPU010000019">
    <property type="protein sequence ID" value="KAK0494796.1"/>
    <property type="molecule type" value="Genomic_DNA"/>
</dbReference>
<dbReference type="GO" id="GO:0006046">
    <property type="term" value="P:N-acetylglucosamine catabolic process"/>
    <property type="evidence" value="ECO:0007669"/>
    <property type="project" value="TreeGrafter"/>
</dbReference>
<dbReference type="SUPFAM" id="SSF100950">
    <property type="entry name" value="NagB/RpiA/CoA transferase-like"/>
    <property type="match status" value="1"/>
</dbReference>
<dbReference type="PANTHER" id="PTHR11280">
    <property type="entry name" value="GLUCOSAMINE-6-PHOSPHATE ISOMERASE"/>
    <property type="match status" value="1"/>
</dbReference>
<keyword evidence="3 4" id="KW-0378">Hydrolase</keyword>
<dbReference type="PROSITE" id="PS01161">
    <property type="entry name" value="GLC_GALNAC_ISOMERASE"/>
    <property type="match status" value="1"/>
</dbReference>
<keyword evidence="7" id="KW-1185">Reference proteome</keyword>
<dbReference type="InterPro" id="IPR006148">
    <property type="entry name" value="Glc/Gal-6P_isomerase"/>
</dbReference>
<reference evidence="6" key="1">
    <citation type="submission" date="2023-06" db="EMBL/GenBank/DDBJ databases">
        <authorList>
            <consortium name="Lawrence Berkeley National Laboratory"/>
            <person name="Ahrendt S."/>
            <person name="Sahu N."/>
            <person name="Indic B."/>
            <person name="Wong-Bajracharya J."/>
            <person name="Merenyi Z."/>
            <person name="Ke H.-M."/>
            <person name="Monk M."/>
            <person name="Kocsube S."/>
            <person name="Drula E."/>
            <person name="Lipzen A."/>
            <person name="Balint B."/>
            <person name="Henrissat B."/>
            <person name="Andreopoulos B."/>
            <person name="Martin F.M."/>
            <person name="Harder C.B."/>
            <person name="Rigling D."/>
            <person name="Ford K.L."/>
            <person name="Foster G.D."/>
            <person name="Pangilinan J."/>
            <person name="Papanicolaou A."/>
            <person name="Barry K."/>
            <person name="LaButti K."/>
            <person name="Viragh M."/>
            <person name="Koriabine M."/>
            <person name="Yan M."/>
            <person name="Riley R."/>
            <person name="Champramary S."/>
            <person name="Plett K.L."/>
            <person name="Tsai I.J."/>
            <person name="Slot J."/>
            <person name="Sipos G."/>
            <person name="Plett J."/>
            <person name="Nagy L.G."/>
            <person name="Grigoriev I.V."/>
        </authorList>
    </citation>
    <scope>NUCLEOTIDE SEQUENCE</scope>
    <source>
        <strain evidence="6">HWK02</strain>
    </source>
</reference>
<dbReference type="GO" id="GO:0005737">
    <property type="term" value="C:cytoplasm"/>
    <property type="evidence" value="ECO:0007669"/>
    <property type="project" value="TreeGrafter"/>
</dbReference>
<accession>A0AA39Q3R0</accession>
<evidence type="ECO:0000313" key="6">
    <source>
        <dbReference type="EMBL" id="KAK0494796.1"/>
    </source>
</evidence>
<dbReference type="GO" id="GO:0005975">
    <property type="term" value="P:carbohydrate metabolic process"/>
    <property type="evidence" value="ECO:0007669"/>
    <property type="project" value="InterPro"/>
</dbReference>
<name>A0AA39Q3R0_9AGAR</name>
<feature type="domain" description="Glucosamine/galactosamine-6-phosphate isomerase" evidence="5">
    <location>
        <begin position="9"/>
        <end position="208"/>
    </location>
</feature>
<dbReference type="CDD" id="cd01399">
    <property type="entry name" value="GlcN6P_deaminase"/>
    <property type="match status" value="1"/>
</dbReference>
<dbReference type="InterPro" id="IPR037171">
    <property type="entry name" value="NagB/RpiA_transferase-like"/>
</dbReference>
<evidence type="ECO:0000256" key="2">
    <source>
        <dbReference type="ARBA" id="ARBA00005526"/>
    </source>
</evidence>
<keyword evidence="4" id="KW-0119">Carbohydrate metabolism</keyword>
<comment type="similarity">
    <text evidence="2 4">Belongs to the glucosamine/galactosamine-6-phosphate isomerase family.</text>
</comment>
<sequence>MRLIIREDPPAVGDYIANYICKRINNFAPTPAKPFVLGLPTGSSPIPTYKALIQLVKNGKLSFKNVVTFNMDEYVALPRNHSESYHTFMFREFFSHAWIYSRTTVHILDGNAIDLVAECKAYEEKIKAFGGIELFLGGIGEDGHIAFNEPGSSLTSRTRIKTLAYDTILANARFFNNDIDSVPRMALTVGVATVMDAREIVVVVTGPKEGSGEGVNHLWTLSALQLHPWALIVVDEDATAELHVKTVKYFKSIERVQDEVEEHQARLKAKGIVEQVGSMD</sequence>
<dbReference type="Pfam" id="PF01182">
    <property type="entry name" value="Glucosamine_iso"/>
    <property type="match status" value="1"/>
</dbReference>
<evidence type="ECO:0000256" key="3">
    <source>
        <dbReference type="ARBA" id="ARBA00022801"/>
    </source>
</evidence>